<proteinExistence type="predicted"/>
<dbReference type="AlphaFoldDB" id="A0A9W6UDX4"/>
<evidence type="ECO:0000313" key="2">
    <source>
        <dbReference type="EMBL" id="GMF30440.1"/>
    </source>
</evidence>
<keyword evidence="3" id="KW-1185">Reference proteome</keyword>
<comment type="caution">
    <text evidence="2">The sequence shown here is derived from an EMBL/GenBank/DDBJ whole genome shotgun (WGS) entry which is preliminary data.</text>
</comment>
<name>A0A9W6UDX4_9STRA</name>
<protein>
    <submittedName>
        <fullName evidence="2">Unnamed protein product</fullName>
    </submittedName>
</protein>
<reference evidence="2" key="1">
    <citation type="submission" date="2023-04" db="EMBL/GenBank/DDBJ databases">
        <title>Phytophthora fragariaefolia NBRC 109709.</title>
        <authorList>
            <person name="Ichikawa N."/>
            <person name="Sato H."/>
            <person name="Tonouchi N."/>
        </authorList>
    </citation>
    <scope>NUCLEOTIDE SEQUENCE</scope>
    <source>
        <strain evidence="2">NBRC 109709</strain>
    </source>
</reference>
<organism evidence="2 3">
    <name type="scientific">Phytophthora fragariaefolia</name>
    <dbReference type="NCBI Taxonomy" id="1490495"/>
    <lineage>
        <taxon>Eukaryota</taxon>
        <taxon>Sar</taxon>
        <taxon>Stramenopiles</taxon>
        <taxon>Oomycota</taxon>
        <taxon>Peronosporomycetes</taxon>
        <taxon>Peronosporales</taxon>
        <taxon>Peronosporaceae</taxon>
        <taxon>Phytophthora</taxon>
    </lineage>
</organism>
<accession>A0A9W6UDX4</accession>
<sequence>MAAAVCKQLQAIMADQSAADFKSTMNLLQTAERLCRAGDVRKLADAMAVIESHVDGGKQKKQWHEESTSPSPHMKQDKNSTKIEWATVLSGCKEIPSSAGQKTSPPDLTEVELLLSQQYPYDYAAKMVELLPLKEVVINTKYTIQRMNVGQPAPQPTAILPRKVCTAAIAEIDMKVVGEVGNTVYVARWDQFGYATVEQLRASVRGHTHNS</sequence>
<dbReference type="OrthoDB" id="10475647at2759"/>
<gene>
    <name evidence="2" type="ORF">Pfra01_000674900</name>
</gene>
<dbReference type="EMBL" id="BSXT01000579">
    <property type="protein sequence ID" value="GMF30440.1"/>
    <property type="molecule type" value="Genomic_DNA"/>
</dbReference>
<feature type="compositionally biased region" description="Basic and acidic residues" evidence="1">
    <location>
        <begin position="54"/>
        <end position="67"/>
    </location>
</feature>
<dbReference type="Proteomes" id="UP001165121">
    <property type="component" value="Unassembled WGS sequence"/>
</dbReference>
<evidence type="ECO:0000256" key="1">
    <source>
        <dbReference type="SAM" id="MobiDB-lite"/>
    </source>
</evidence>
<feature type="region of interest" description="Disordered" evidence="1">
    <location>
        <begin position="54"/>
        <end position="80"/>
    </location>
</feature>
<evidence type="ECO:0000313" key="3">
    <source>
        <dbReference type="Proteomes" id="UP001165121"/>
    </source>
</evidence>